<dbReference type="EMBL" id="JQAT01000009">
    <property type="protein sequence ID" value="KRN27368.1"/>
    <property type="molecule type" value="Genomic_DNA"/>
</dbReference>
<gene>
    <name evidence="1" type="ORF">IV38_GL002211</name>
</gene>
<name>A0A0R2FFQ2_9LACO</name>
<accession>A0A0R2FFQ2</accession>
<sequence>MTKIAWANEMQKLAKEQPHPDWLLTRYQDQMRAVVRNGGTQYGPECEEIFRLFAMMTMLSQYDEGLIKNIIWNPELSAQDYLDYDHAIEMQKKKEDEKDGLQSH</sequence>
<dbReference type="Proteomes" id="UP000051751">
    <property type="component" value="Unassembled WGS sequence"/>
</dbReference>
<comment type="caution">
    <text evidence="1">The sequence shown here is derived from an EMBL/GenBank/DDBJ whole genome shotgun (WGS) entry which is preliminary data.</text>
</comment>
<reference evidence="1 2" key="1">
    <citation type="journal article" date="2015" name="Genome Announc.">
        <title>Expanding the biotechnology potential of lactobacilli through comparative genomics of 213 strains and associated genera.</title>
        <authorList>
            <person name="Sun Z."/>
            <person name="Harris H.M."/>
            <person name="McCann A."/>
            <person name="Guo C."/>
            <person name="Argimon S."/>
            <person name="Zhang W."/>
            <person name="Yang X."/>
            <person name="Jeffery I.B."/>
            <person name="Cooney J.C."/>
            <person name="Kagawa T.F."/>
            <person name="Liu W."/>
            <person name="Song Y."/>
            <person name="Salvetti E."/>
            <person name="Wrobel A."/>
            <person name="Rasinkangas P."/>
            <person name="Parkhill J."/>
            <person name="Rea M.C."/>
            <person name="O'Sullivan O."/>
            <person name="Ritari J."/>
            <person name="Douillard F.P."/>
            <person name="Paul Ross R."/>
            <person name="Yang R."/>
            <person name="Briner A.E."/>
            <person name="Felis G.E."/>
            <person name="de Vos W.M."/>
            <person name="Barrangou R."/>
            <person name="Klaenhammer T.R."/>
            <person name="Caufield P.W."/>
            <person name="Cui Y."/>
            <person name="Zhang H."/>
            <person name="O'Toole P.W."/>
        </authorList>
    </citation>
    <scope>NUCLEOTIDE SEQUENCE [LARGE SCALE GENOMIC DNA]</scope>
    <source>
        <strain evidence="1 2">ATCC BAA-66</strain>
    </source>
</reference>
<organism evidence="1 2">
    <name type="scientific">Lactobacillus selangorensis</name>
    <dbReference type="NCBI Taxonomy" id="81857"/>
    <lineage>
        <taxon>Bacteria</taxon>
        <taxon>Bacillati</taxon>
        <taxon>Bacillota</taxon>
        <taxon>Bacilli</taxon>
        <taxon>Lactobacillales</taxon>
        <taxon>Lactobacillaceae</taxon>
        <taxon>Lactobacillus</taxon>
    </lineage>
</organism>
<evidence type="ECO:0000313" key="1">
    <source>
        <dbReference type="EMBL" id="KRN27368.1"/>
    </source>
</evidence>
<dbReference type="PATRIC" id="fig|81857.3.peg.2269"/>
<dbReference type="RefSeq" id="WP_056981677.1">
    <property type="nucleotide sequence ID" value="NZ_JQAT01000009.1"/>
</dbReference>
<proteinExistence type="predicted"/>
<evidence type="ECO:0000313" key="2">
    <source>
        <dbReference type="Proteomes" id="UP000051751"/>
    </source>
</evidence>
<dbReference type="AlphaFoldDB" id="A0A0R2FFQ2"/>
<protein>
    <submittedName>
        <fullName evidence="1">Uncharacterized protein</fullName>
    </submittedName>
</protein>